<dbReference type="PANTHER" id="PTHR48007">
    <property type="entry name" value="LEUCINE-RICH REPEAT RECEPTOR-LIKE PROTEIN KINASE PXC1"/>
    <property type="match status" value="1"/>
</dbReference>
<evidence type="ECO:0000256" key="4">
    <source>
        <dbReference type="ARBA" id="ARBA00022527"/>
    </source>
</evidence>
<comment type="caution">
    <text evidence="21">The sequence shown here is derived from an EMBL/GenBank/DDBJ whole genome shotgun (WGS) entry which is preliminary data.</text>
</comment>
<dbReference type="InterPro" id="IPR011009">
    <property type="entry name" value="Kinase-like_dom_sf"/>
</dbReference>
<evidence type="ECO:0000256" key="2">
    <source>
        <dbReference type="ARBA" id="ARBA00009592"/>
    </source>
</evidence>
<dbReference type="InterPro" id="IPR046959">
    <property type="entry name" value="PRK1-6/SRF4-like"/>
</dbReference>
<proteinExistence type="inferred from homology"/>
<dbReference type="GO" id="GO:0005524">
    <property type="term" value="F:ATP binding"/>
    <property type="evidence" value="ECO:0007669"/>
    <property type="project" value="UniProtKB-KW"/>
</dbReference>
<dbReference type="InterPro" id="IPR001245">
    <property type="entry name" value="Ser-Thr/Tyr_kinase_cat_dom"/>
</dbReference>
<comment type="similarity">
    <text evidence="2">Belongs to the RLP family.</text>
</comment>
<dbReference type="FunFam" id="3.30.200.20:FF:000467">
    <property type="entry name" value="Leucine-rich repeat receptor-like protein kinase"/>
    <property type="match status" value="1"/>
</dbReference>
<evidence type="ECO:0000259" key="20">
    <source>
        <dbReference type="PROSITE" id="PS50011"/>
    </source>
</evidence>
<feature type="domain" description="Protein kinase" evidence="20">
    <location>
        <begin position="413"/>
        <end position="711"/>
    </location>
</feature>
<keyword evidence="13" id="KW-0067">ATP-binding</keyword>
<dbReference type="SUPFAM" id="SSF52058">
    <property type="entry name" value="L domain-like"/>
    <property type="match status" value="1"/>
</dbReference>
<evidence type="ECO:0000256" key="3">
    <source>
        <dbReference type="ARBA" id="ARBA00012513"/>
    </source>
</evidence>
<keyword evidence="16" id="KW-0325">Glycoprotein</keyword>
<dbReference type="GO" id="GO:0051707">
    <property type="term" value="P:response to other organism"/>
    <property type="evidence" value="ECO:0007669"/>
    <property type="project" value="UniProtKB-ARBA"/>
</dbReference>
<evidence type="ECO:0000313" key="21">
    <source>
        <dbReference type="EMBL" id="KAK1381599.1"/>
    </source>
</evidence>
<dbReference type="InterPro" id="IPR013210">
    <property type="entry name" value="LRR_N_plant-typ"/>
</dbReference>
<dbReference type="EC" id="2.7.11.1" evidence="3"/>
<keyword evidence="4" id="KW-0723">Serine/threonine-protein kinase</keyword>
<evidence type="ECO:0000256" key="17">
    <source>
        <dbReference type="ARBA" id="ARBA00047899"/>
    </source>
</evidence>
<evidence type="ECO:0000256" key="6">
    <source>
        <dbReference type="ARBA" id="ARBA00022614"/>
    </source>
</evidence>
<dbReference type="InterPro" id="IPR032675">
    <property type="entry name" value="LRR_dom_sf"/>
</dbReference>
<keyword evidence="21" id="KW-0675">Receptor</keyword>
<keyword evidence="5" id="KW-0597">Phosphoprotein</keyword>
<dbReference type="Pfam" id="PF13855">
    <property type="entry name" value="LRR_8"/>
    <property type="match status" value="1"/>
</dbReference>
<dbReference type="GO" id="GO:0006952">
    <property type="term" value="P:defense response"/>
    <property type="evidence" value="ECO:0007669"/>
    <property type="project" value="UniProtKB-ARBA"/>
</dbReference>
<accession>A0AAD8IAQ0</accession>
<dbReference type="Gene3D" id="1.10.510.10">
    <property type="entry name" value="Transferase(Phosphotransferase) domain 1"/>
    <property type="match status" value="1"/>
</dbReference>
<evidence type="ECO:0000256" key="15">
    <source>
        <dbReference type="ARBA" id="ARBA00023136"/>
    </source>
</evidence>
<comment type="catalytic activity">
    <reaction evidence="18">
        <text>L-seryl-[protein] + ATP = O-phospho-L-seryl-[protein] + ADP + H(+)</text>
        <dbReference type="Rhea" id="RHEA:17989"/>
        <dbReference type="Rhea" id="RHEA-COMP:9863"/>
        <dbReference type="Rhea" id="RHEA-COMP:11604"/>
        <dbReference type="ChEBI" id="CHEBI:15378"/>
        <dbReference type="ChEBI" id="CHEBI:29999"/>
        <dbReference type="ChEBI" id="CHEBI:30616"/>
        <dbReference type="ChEBI" id="CHEBI:83421"/>
        <dbReference type="ChEBI" id="CHEBI:456216"/>
        <dbReference type="EC" id="2.7.11.1"/>
    </reaction>
</comment>
<dbReference type="SUPFAM" id="SSF56112">
    <property type="entry name" value="Protein kinase-like (PK-like)"/>
    <property type="match status" value="1"/>
</dbReference>
<dbReference type="SMART" id="SM00369">
    <property type="entry name" value="LRR_TYP"/>
    <property type="match status" value="2"/>
</dbReference>
<reference evidence="21" key="1">
    <citation type="submission" date="2023-02" db="EMBL/GenBank/DDBJ databases">
        <title>Genome of toxic invasive species Heracleum sosnowskyi carries increased number of genes despite the absence of recent whole-genome duplications.</title>
        <authorList>
            <person name="Schelkunov M."/>
            <person name="Shtratnikova V."/>
            <person name="Makarenko M."/>
            <person name="Klepikova A."/>
            <person name="Omelchenko D."/>
            <person name="Novikova G."/>
            <person name="Obukhova E."/>
            <person name="Bogdanov V."/>
            <person name="Penin A."/>
            <person name="Logacheva M."/>
        </authorList>
    </citation>
    <scope>NUCLEOTIDE SEQUENCE</scope>
    <source>
        <strain evidence="21">Hsosn_3</strain>
        <tissue evidence="21">Leaf</tissue>
    </source>
</reference>
<evidence type="ECO:0000256" key="18">
    <source>
        <dbReference type="ARBA" id="ARBA00048679"/>
    </source>
</evidence>
<gene>
    <name evidence="21" type="ORF">POM88_028343</name>
</gene>
<evidence type="ECO:0000256" key="10">
    <source>
        <dbReference type="ARBA" id="ARBA00022737"/>
    </source>
</evidence>
<keyword evidence="7" id="KW-0808">Transferase</keyword>
<evidence type="ECO:0000256" key="1">
    <source>
        <dbReference type="ARBA" id="ARBA00004479"/>
    </source>
</evidence>
<dbReference type="Pfam" id="PF00560">
    <property type="entry name" value="LRR_1"/>
    <property type="match status" value="2"/>
</dbReference>
<reference evidence="21" key="2">
    <citation type="submission" date="2023-05" db="EMBL/GenBank/DDBJ databases">
        <authorList>
            <person name="Schelkunov M.I."/>
        </authorList>
    </citation>
    <scope>NUCLEOTIDE SEQUENCE</scope>
    <source>
        <strain evidence="21">Hsosn_3</strain>
        <tissue evidence="21">Leaf</tissue>
    </source>
</reference>
<dbReference type="Pfam" id="PF07714">
    <property type="entry name" value="PK_Tyr_Ser-Thr"/>
    <property type="match status" value="1"/>
</dbReference>
<evidence type="ECO:0000256" key="12">
    <source>
        <dbReference type="ARBA" id="ARBA00022777"/>
    </source>
</evidence>
<dbReference type="GO" id="GO:0016020">
    <property type="term" value="C:membrane"/>
    <property type="evidence" value="ECO:0007669"/>
    <property type="project" value="UniProtKB-SubCell"/>
</dbReference>
<protein>
    <recommendedName>
        <fullName evidence="3">non-specific serine/threonine protein kinase</fullName>
        <ecNumber evidence="3">2.7.11.1</ecNumber>
    </recommendedName>
</protein>
<evidence type="ECO:0000256" key="19">
    <source>
        <dbReference type="SAM" id="Phobius"/>
    </source>
</evidence>
<dbReference type="GO" id="GO:0004674">
    <property type="term" value="F:protein serine/threonine kinase activity"/>
    <property type="evidence" value="ECO:0007669"/>
    <property type="project" value="UniProtKB-KW"/>
</dbReference>
<dbReference type="PROSITE" id="PS50011">
    <property type="entry name" value="PROTEIN_KINASE_DOM"/>
    <property type="match status" value="1"/>
</dbReference>
<dbReference type="FunFam" id="3.80.10.10:FF:000275">
    <property type="entry name" value="Leucine-rich repeat receptor-like protein kinase"/>
    <property type="match status" value="1"/>
</dbReference>
<feature type="transmembrane region" description="Helical" evidence="19">
    <location>
        <begin position="315"/>
        <end position="343"/>
    </location>
</feature>
<evidence type="ECO:0000256" key="13">
    <source>
        <dbReference type="ARBA" id="ARBA00022840"/>
    </source>
</evidence>
<dbReference type="Gene3D" id="3.80.10.10">
    <property type="entry name" value="Ribonuclease Inhibitor"/>
    <property type="match status" value="2"/>
</dbReference>
<organism evidence="21 22">
    <name type="scientific">Heracleum sosnowskyi</name>
    <dbReference type="NCBI Taxonomy" id="360622"/>
    <lineage>
        <taxon>Eukaryota</taxon>
        <taxon>Viridiplantae</taxon>
        <taxon>Streptophyta</taxon>
        <taxon>Embryophyta</taxon>
        <taxon>Tracheophyta</taxon>
        <taxon>Spermatophyta</taxon>
        <taxon>Magnoliopsida</taxon>
        <taxon>eudicotyledons</taxon>
        <taxon>Gunneridae</taxon>
        <taxon>Pentapetalae</taxon>
        <taxon>asterids</taxon>
        <taxon>campanulids</taxon>
        <taxon>Apiales</taxon>
        <taxon>Apiaceae</taxon>
        <taxon>Apioideae</taxon>
        <taxon>apioid superclade</taxon>
        <taxon>Tordylieae</taxon>
        <taxon>Tordyliinae</taxon>
        <taxon>Heracleum</taxon>
    </lineage>
</organism>
<dbReference type="InterPro" id="IPR001611">
    <property type="entry name" value="Leu-rich_rpt"/>
</dbReference>
<evidence type="ECO:0000256" key="14">
    <source>
        <dbReference type="ARBA" id="ARBA00022989"/>
    </source>
</evidence>
<keyword evidence="12 21" id="KW-0418">Kinase</keyword>
<comment type="catalytic activity">
    <reaction evidence="17">
        <text>L-threonyl-[protein] + ATP = O-phospho-L-threonyl-[protein] + ADP + H(+)</text>
        <dbReference type="Rhea" id="RHEA:46608"/>
        <dbReference type="Rhea" id="RHEA-COMP:11060"/>
        <dbReference type="Rhea" id="RHEA-COMP:11605"/>
        <dbReference type="ChEBI" id="CHEBI:15378"/>
        <dbReference type="ChEBI" id="CHEBI:30013"/>
        <dbReference type="ChEBI" id="CHEBI:30616"/>
        <dbReference type="ChEBI" id="CHEBI:61977"/>
        <dbReference type="ChEBI" id="CHEBI:456216"/>
        <dbReference type="EC" id="2.7.11.1"/>
    </reaction>
</comment>
<keyword evidence="14 19" id="KW-1133">Transmembrane helix</keyword>
<keyword evidence="6" id="KW-0433">Leucine-rich repeat</keyword>
<evidence type="ECO:0000256" key="9">
    <source>
        <dbReference type="ARBA" id="ARBA00022729"/>
    </source>
</evidence>
<keyword evidence="9" id="KW-0732">Signal</keyword>
<dbReference type="InterPro" id="IPR000719">
    <property type="entry name" value="Prot_kinase_dom"/>
</dbReference>
<evidence type="ECO:0000256" key="8">
    <source>
        <dbReference type="ARBA" id="ARBA00022692"/>
    </source>
</evidence>
<dbReference type="CDD" id="cd14066">
    <property type="entry name" value="STKc_IRAK"/>
    <property type="match status" value="1"/>
</dbReference>
<keyword evidence="11" id="KW-0547">Nucleotide-binding</keyword>
<sequence>MIKHSVFLYIIVLIHLHNFLFANSLSSDGLTLLSLKSAIDNGNTIFSDWNEKGSDACNWTGISCSNISGESHVVGISISGMNISGYIPSELGSLAYLRRINFGGNNFYGSVPDQLFNATSLHSIILRSNNLSGSLPPGICSLPMLQKLDLSNNRISSSLPKELRKCRKLQQLILSRNEFSGEIPAGIFPELASLVQLDLSENNFTGKIPEDIGELKSLSGTLNMSFNNFSGNIPKSLGNLPFTVNFDLRSNELNGEIPKTGSFLNQGQKAFSNNPYLCGFPLRKTCDDNSISAENSLGDQSFSPWKDDENGEKGVSFGLIVLISLADAVGVAFIGLVIVFVYWKKRNCHGCSCTRNGKLGGTERNSVCSFPCIFGGFSSGSDSEAESEKGGGGEGDLVAIDKGFSIELDELLRASAYVLGKSRLGIVYKAVLGSGVPVAVRRLGEGGEERHKEFVAEIQSIGRVKHPNVVKLRAYYWAPDEKLVISDFICNGNLVSALHGRYGQPSLSLSWPTRLRIAKGIARGLAYLHECSPRKFVHGNIKPSNILLDNEFQPYISDFGLNRLIEITGNNPSTGGLIGGAFPYMKTLNSEQANNYRAPEARFSSNKPTQKWDVYSFGVVLLELLTGKSSELSSAAASTSAEVLNLVRWAKKGSDDESPLTDMVDPSLLKELHAKKEVLAVFHIALACTDEDPEIRPRMKMVSENLEKVRP</sequence>
<dbReference type="PANTHER" id="PTHR48007:SF36">
    <property type="entry name" value="RECEPTOR PROTEIN KINASE-LIKE PROTEIN ZAR1"/>
    <property type="match status" value="1"/>
</dbReference>
<dbReference type="FunFam" id="1.10.510.10:FF:001023">
    <property type="entry name" value="Os07g0541700 protein"/>
    <property type="match status" value="1"/>
</dbReference>
<evidence type="ECO:0000256" key="11">
    <source>
        <dbReference type="ARBA" id="ARBA00022741"/>
    </source>
</evidence>
<name>A0AAD8IAQ0_9APIA</name>
<dbReference type="FunFam" id="3.80.10.10:FF:000722">
    <property type="entry name" value="Leucine-rich repeat receptor-like protein kinase"/>
    <property type="match status" value="1"/>
</dbReference>
<feature type="transmembrane region" description="Helical" evidence="19">
    <location>
        <begin position="6"/>
        <end position="26"/>
    </location>
</feature>
<keyword evidence="10" id="KW-0677">Repeat</keyword>
<evidence type="ECO:0000256" key="5">
    <source>
        <dbReference type="ARBA" id="ARBA00022553"/>
    </source>
</evidence>
<dbReference type="EMBL" id="JAUIZM010000006">
    <property type="protein sequence ID" value="KAK1381599.1"/>
    <property type="molecule type" value="Genomic_DNA"/>
</dbReference>
<dbReference type="InterPro" id="IPR003591">
    <property type="entry name" value="Leu-rich_rpt_typical-subtyp"/>
</dbReference>
<keyword evidence="22" id="KW-1185">Reference proteome</keyword>
<keyword evidence="15 19" id="KW-0472">Membrane</keyword>
<dbReference type="Proteomes" id="UP001237642">
    <property type="component" value="Unassembled WGS sequence"/>
</dbReference>
<dbReference type="Gene3D" id="3.30.200.20">
    <property type="entry name" value="Phosphorylase Kinase, domain 1"/>
    <property type="match status" value="1"/>
</dbReference>
<dbReference type="Pfam" id="PF08263">
    <property type="entry name" value="LRRNT_2"/>
    <property type="match status" value="1"/>
</dbReference>
<keyword evidence="8 19" id="KW-0812">Transmembrane</keyword>
<comment type="subcellular location">
    <subcellularLocation>
        <location evidence="1">Membrane</location>
        <topology evidence="1">Single-pass type I membrane protein</topology>
    </subcellularLocation>
</comment>
<evidence type="ECO:0000256" key="7">
    <source>
        <dbReference type="ARBA" id="ARBA00022679"/>
    </source>
</evidence>
<evidence type="ECO:0000313" key="22">
    <source>
        <dbReference type="Proteomes" id="UP001237642"/>
    </source>
</evidence>
<dbReference type="AlphaFoldDB" id="A0AAD8IAQ0"/>
<evidence type="ECO:0000256" key="16">
    <source>
        <dbReference type="ARBA" id="ARBA00023180"/>
    </source>
</evidence>